<proteinExistence type="predicted"/>
<accession>A0A067KIL5</accession>
<dbReference type="Proteomes" id="UP000027138">
    <property type="component" value="Unassembled WGS sequence"/>
</dbReference>
<gene>
    <name evidence="1" type="ORF">JCGZ_15220</name>
</gene>
<dbReference type="EMBL" id="KK914608">
    <property type="protein sequence ID" value="KDP31664.1"/>
    <property type="molecule type" value="Genomic_DNA"/>
</dbReference>
<sequence>MADVKVEIERSITVKVGEVPESEDEQVQLAIQNSLADQVDQWYYSSDEDVNEVGIQSLPRSCEYSNFEAQKKPVFPDGKQSGRTRGHFGNLPERADRVSVVLTALAAVVTALDGSSDRPLPAVVTALQGGQNRPLACCFL</sequence>
<dbReference type="AlphaFoldDB" id="A0A067KIL5"/>
<evidence type="ECO:0000313" key="2">
    <source>
        <dbReference type="Proteomes" id="UP000027138"/>
    </source>
</evidence>
<name>A0A067KIL5_JATCU</name>
<organism evidence="1 2">
    <name type="scientific">Jatropha curcas</name>
    <name type="common">Barbados nut</name>
    <dbReference type="NCBI Taxonomy" id="180498"/>
    <lineage>
        <taxon>Eukaryota</taxon>
        <taxon>Viridiplantae</taxon>
        <taxon>Streptophyta</taxon>
        <taxon>Embryophyta</taxon>
        <taxon>Tracheophyta</taxon>
        <taxon>Spermatophyta</taxon>
        <taxon>Magnoliopsida</taxon>
        <taxon>eudicotyledons</taxon>
        <taxon>Gunneridae</taxon>
        <taxon>Pentapetalae</taxon>
        <taxon>rosids</taxon>
        <taxon>fabids</taxon>
        <taxon>Malpighiales</taxon>
        <taxon>Euphorbiaceae</taxon>
        <taxon>Crotonoideae</taxon>
        <taxon>Jatropheae</taxon>
        <taxon>Jatropha</taxon>
    </lineage>
</organism>
<protein>
    <submittedName>
        <fullName evidence="1">Uncharacterized protein</fullName>
    </submittedName>
</protein>
<evidence type="ECO:0000313" key="1">
    <source>
        <dbReference type="EMBL" id="KDP31664.1"/>
    </source>
</evidence>
<keyword evidence="2" id="KW-1185">Reference proteome</keyword>
<reference evidence="1 2" key="1">
    <citation type="journal article" date="2014" name="PLoS ONE">
        <title>Global Analysis of Gene Expression Profiles in Physic Nut (Jatropha curcas L.) Seedlings Exposed to Salt Stress.</title>
        <authorList>
            <person name="Zhang L."/>
            <person name="Zhang C."/>
            <person name="Wu P."/>
            <person name="Chen Y."/>
            <person name="Li M."/>
            <person name="Jiang H."/>
            <person name="Wu G."/>
        </authorList>
    </citation>
    <scope>NUCLEOTIDE SEQUENCE [LARGE SCALE GENOMIC DNA]</scope>
    <source>
        <strain evidence="2">cv. GZQX0401</strain>
        <tissue evidence="1">Young leaves</tissue>
    </source>
</reference>